<dbReference type="AlphaFoldDB" id="A0A8S0UH84"/>
<organism evidence="1 2">
    <name type="scientific">Olea europaea subsp. europaea</name>
    <dbReference type="NCBI Taxonomy" id="158383"/>
    <lineage>
        <taxon>Eukaryota</taxon>
        <taxon>Viridiplantae</taxon>
        <taxon>Streptophyta</taxon>
        <taxon>Embryophyta</taxon>
        <taxon>Tracheophyta</taxon>
        <taxon>Spermatophyta</taxon>
        <taxon>Magnoliopsida</taxon>
        <taxon>eudicotyledons</taxon>
        <taxon>Gunneridae</taxon>
        <taxon>Pentapetalae</taxon>
        <taxon>asterids</taxon>
        <taxon>lamiids</taxon>
        <taxon>Lamiales</taxon>
        <taxon>Oleaceae</taxon>
        <taxon>Oleeae</taxon>
        <taxon>Olea</taxon>
    </lineage>
</organism>
<reference evidence="1 2" key="1">
    <citation type="submission" date="2019-12" db="EMBL/GenBank/DDBJ databases">
        <authorList>
            <person name="Alioto T."/>
            <person name="Alioto T."/>
            <person name="Gomez Garrido J."/>
        </authorList>
    </citation>
    <scope>NUCLEOTIDE SEQUENCE [LARGE SCALE GENOMIC DNA]</scope>
</reference>
<keyword evidence="2" id="KW-1185">Reference proteome</keyword>
<comment type="caution">
    <text evidence="1">The sequence shown here is derived from an EMBL/GenBank/DDBJ whole genome shotgun (WGS) entry which is preliminary data.</text>
</comment>
<accession>A0A8S0UH84</accession>
<dbReference type="Gramene" id="OE9A010775T1">
    <property type="protein sequence ID" value="OE9A010775C1"/>
    <property type="gene ID" value="OE9A010775"/>
</dbReference>
<dbReference type="EMBL" id="CACTIH010009028">
    <property type="protein sequence ID" value="CAA3019590.1"/>
    <property type="molecule type" value="Genomic_DNA"/>
</dbReference>
<evidence type="ECO:0000313" key="1">
    <source>
        <dbReference type="EMBL" id="CAA3019590.1"/>
    </source>
</evidence>
<evidence type="ECO:0000313" key="2">
    <source>
        <dbReference type="Proteomes" id="UP000594638"/>
    </source>
</evidence>
<proteinExistence type="predicted"/>
<name>A0A8S0UH84_OLEEU</name>
<sequence>MAVIVWARAIGRQWSVTMGVVGATGIGPKRLHFEGHGPRPWVSPEQENLAEIECVSSKLWPRFSANFGELVAGGWVEVVEDSEVSLLVVGSDGQGGRKVVGGARVVVKWREKWREMNEKGSAEIDLGN</sequence>
<protein>
    <submittedName>
        <fullName evidence="1">Uncharacterized protein</fullName>
    </submittedName>
</protein>
<gene>
    <name evidence="1" type="ORF">OLEA9_A010775</name>
</gene>
<dbReference type="Proteomes" id="UP000594638">
    <property type="component" value="Unassembled WGS sequence"/>
</dbReference>